<comment type="cofactor">
    <cofactor evidence="5">
        <name>Mg(2+)</name>
        <dbReference type="ChEBI" id="CHEBI:18420"/>
    </cofactor>
</comment>
<name>A0A2T4ZGG0_9HYPH</name>
<dbReference type="OrthoDB" id="9812532at2"/>
<dbReference type="PANTHER" id="PTHR33254:SF4">
    <property type="entry name" value="4-HYDROXY-4-METHYL-2-OXOGLUTARATE ALDOLASE 3-RELATED"/>
    <property type="match status" value="1"/>
</dbReference>
<dbReference type="InterPro" id="IPR036704">
    <property type="entry name" value="RraA/RraA-like_sf"/>
</dbReference>
<evidence type="ECO:0000313" key="7">
    <source>
        <dbReference type="Proteomes" id="UP000241808"/>
    </source>
</evidence>
<keyword evidence="5" id="KW-0460">Magnesium</keyword>
<evidence type="ECO:0000256" key="4">
    <source>
        <dbReference type="ARBA" id="ARBA00030169"/>
    </source>
</evidence>
<accession>A0A2T4ZGG0</accession>
<dbReference type="NCBIfam" id="NF004850">
    <property type="entry name" value="PRK06201.1"/>
    <property type="match status" value="1"/>
</dbReference>
<feature type="binding site" evidence="5">
    <location>
        <begin position="97"/>
        <end position="100"/>
    </location>
    <ligand>
        <name>substrate</name>
    </ligand>
</feature>
<sequence>MALGFQILPKTLPNDPALKELLAGIPTPLLSDNMGRLFAAGPALRPMHDGTPMLGFALTVRTRPGDNLLVHKAIDMAEPGDVIVVDAGGDLTNAIIGEIMARLAESRGVAGIVIDGAIRDSDALATMSLPVFAAGITHRGPYKDGPGEINTGAVVGGQCIMPGDLMVGDADGVLAVPRAEVAAVAALARKQLAAEDATMKAIAEGRLDRSWVDKTLAAKGADLGKASQY</sequence>
<evidence type="ECO:0000256" key="3">
    <source>
        <dbReference type="ARBA" id="ARBA00029596"/>
    </source>
</evidence>
<dbReference type="CDD" id="cd16841">
    <property type="entry name" value="RraA_family"/>
    <property type="match status" value="1"/>
</dbReference>
<dbReference type="AlphaFoldDB" id="A0A2T4ZGG0"/>
<feature type="binding site" evidence="5">
    <location>
        <position position="119"/>
    </location>
    <ligand>
        <name>substrate</name>
    </ligand>
</feature>
<evidence type="ECO:0000256" key="2">
    <source>
        <dbReference type="ARBA" id="ARBA00016549"/>
    </source>
</evidence>
<dbReference type="RefSeq" id="WP_108174937.1">
    <property type="nucleotide sequence ID" value="NZ_PZZL01000002.1"/>
</dbReference>
<comment type="caution">
    <text evidence="6">The sequence shown here is derived from an EMBL/GenBank/DDBJ whole genome shotgun (WGS) entry which is preliminary data.</text>
</comment>
<feature type="binding site" evidence="5">
    <location>
        <position position="120"/>
    </location>
    <ligand>
        <name>Mg(2+)</name>
        <dbReference type="ChEBI" id="CHEBI:18420"/>
    </ligand>
</feature>
<reference evidence="6 7" key="1">
    <citation type="submission" date="2018-04" db="EMBL/GenBank/DDBJ databases">
        <title>Genomic Encyclopedia of Archaeal and Bacterial Type Strains, Phase II (KMG-II): from individual species to whole genera.</title>
        <authorList>
            <person name="Goeker M."/>
        </authorList>
    </citation>
    <scope>NUCLEOTIDE SEQUENCE [LARGE SCALE GENOMIC DNA]</scope>
    <source>
        <strain evidence="6 7">DSM 25521</strain>
    </source>
</reference>
<dbReference type="Proteomes" id="UP000241808">
    <property type="component" value="Unassembled WGS sequence"/>
</dbReference>
<dbReference type="InterPro" id="IPR005493">
    <property type="entry name" value="RraA/RraA-like"/>
</dbReference>
<keyword evidence="5" id="KW-0479">Metal-binding</keyword>
<organism evidence="6 7">
    <name type="scientific">Phreatobacter oligotrophus</name>
    <dbReference type="NCBI Taxonomy" id="1122261"/>
    <lineage>
        <taxon>Bacteria</taxon>
        <taxon>Pseudomonadati</taxon>
        <taxon>Pseudomonadota</taxon>
        <taxon>Alphaproteobacteria</taxon>
        <taxon>Hyphomicrobiales</taxon>
        <taxon>Phreatobacteraceae</taxon>
        <taxon>Phreatobacter</taxon>
    </lineage>
</organism>
<proteinExistence type="predicted"/>
<keyword evidence="7" id="KW-1185">Reference proteome</keyword>
<dbReference type="Gene3D" id="3.50.30.40">
    <property type="entry name" value="Ribonuclease E inhibitor RraA/RraA-like"/>
    <property type="match status" value="1"/>
</dbReference>
<dbReference type="SUPFAM" id="SSF89562">
    <property type="entry name" value="RraA-like"/>
    <property type="match status" value="1"/>
</dbReference>
<evidence type="ECO:0000256" key="5">
    <source>
        <dbReference type="PIRSR" id="PIRSR605493-1"/>
    </source>
</evidence>
<dbReference type="GO" id="GO:0046872">
    <property type="term" value="F:metal ion binding"/>
    <property type="evidence" value="ECO:0007669"/>
    <property type="project" value="UniProtKB-KW"/>
</dbReference>
<evidence type="ECO:0000313" key="6">
    <source>
        <dbReference type="EMBL" id="PTM61011.1"/>
    </source>
</evidence>
<dbReference type="EMBL" id="PZZL01000002">
    <property type="protein sequence ID" value="PTM61011.1"/>
    <property type="molecule type" value="Genomic_DNA"/>
</dbReference>
<protein>
    <recommendedName>
        <fullName evidence="2">Putative 4-hydroxy-4-methyl-2-oxoglutarate aldolase</fullName>
    </recommendedName>
    <alternativeName>
        <fullName evidence="3">Regulator of ribonuclease activity homolog</fullName>
    </alternativeName>
    <alternativeName>
        <fullName evidence="4">RraA-like protein</fullName>
    </alternativeName>
</protein>
<comment type="cofactor">
    <cofactor evidence="1">
        <name>a divalent metal cation</name>
        <dbReference type="ChEBI" id="CHEBI:60240"/>
    </cofactor>
</comment>
<dbReference type="PANTHER" id="PTHR33254">
    <property type="entry name" value="4-HYDROXY-4-METHYL-2-OXOGLUTARATE ALDOLASE 3-RELATED"/>
    <property type="match status" value="1"/>
</dbReference>
<dbReference type="Pfam" id="PF03737">
    <property type="entry name" value="RraA-like"/>
    <property type="match status" value="1"/>
</dbReference>
<evidence type="ECO:0000256" key="1">
    <source>
        <dbReference type="ARBA" id="ARBA00001968"/>
    </source>
</evidence>
<gene>
    <name evidence="6" type="ORF">C8P69_102396</name>
</gene>